<dbReference type="AlphaFoldDB" id="A0A9P4QPK1"/>
<dbReference type="InterPro" id="IPR038967">
    <property type="entry name" value="Dsc4-like"/>
</dbReference>
<keyword evidence="2" id="KW-0472">Membrane</keyword>
<protein>
    <submittedName>
        <fullName evidence="4">DUF1746-domain-containing protein</fullName>
    </submittedName>
</protein>
<proteinExistence type="predicted"/>
<dbReference type="OrthoDB" id="5428737at2759"/>
<organism evidence="4 5">
    <name type="scientific">Polyplosphaeria fusca</name>
    <dbReference type="NCBI Taxonomy" id="682080"/>
    <lineage>
        <taxon>Eukaryota</taxon>
        <taxon>Fungi</taxon>
        <taxon>Dikarya</taxon>
        <taxon>Ascomycota</taxon>
        <taxon>Pezizomycotina</taxon>
        <taxon>Dothideomycetes</taxon>
        <taxon>Pleosporomycetidae</taxon>
        <taxon>Pleosporales</taxon>
        <taxon>Tetraplosphaeriaceae</taxon>
        <taxon>Polyplosphaeria</taxon>
    </lineage>
</organism>
<reference evidence="4" key="1">
    <citation type="journal article" date="2020" name="Stud. Mycol.">
        <title>101 Dothideomycetes genomes: a test case for predicting lifestyles and emergence of pathogens.</title>
        <authorList>
            <person name="Haridas S."/>
            <person name="Albert R."/>
            <person name="Binder M."/>
            <person name="Bloem J."/>
            <person name="Labutti K."/>
            <person name="Salamov A."/>
            <person name="Andreopoulos B."/>
            <person name="Baker S."/>
            <person name="Barry K."/>
            <person name="Bills G."/>
            <person name="Bluhm B."/>
            <person name="Cannon C."/>
            <person name="Castanera R."/>
            <person name="Culley D."/>
            <person name="Daum C."/>
            <person name="Ezra D."/>
            <person name="Gonzalez J."/>
            <person name="Henrissat B."/>
            <person name="Kuo A."/>
            <person name="Liang C."/>
            <person name="Lipzen A."/>
            <person name="Lutzoni F."/>
            <person name="Magnuson J."/>
            <person name="Mondo S."/>
            <person name="Nolan M."/>
            <person name="Ohm R."/>
            <person name="Pangilinan J."/>
            <person name="Park H.-J."/>
            <person name="Ramirez L."/>
            <person name="Alfaro M."/>
            <person name="Sun H."/>
            <person name="Tritt A."/>
            <person name="Yoshinaga Y."/>
            <person name="Zwiers L.-H."/>
            <person name="Turgeon B."/>
            <person name="Goodwin S."/>
            <person name="Spatafora J."/>
            <person name="Crous P."/>
            <person name="Grigoriev I."/>
        </authorList>
    </citation>
    <scope>NUCLEOTIDE SEQUENCE</scope>
    <source>
        <strain evidence="4">CBS 125425</strain>
    </source>
</reference>
<accession>A0A9P4QPK1</accession>
<feature type="transmembrane region" description="Helical" evidence="2">
    <location>
        <begin position="117"/>
        <end position="134"/>
    </location>
</feature>
<evidence type="ECO:0000256" key="1">
    <source>
        <dbReference type="SAM" id="MobiDB-lite"/>
    </source>
</evidence>
<keyword evidence="2" id="KW-0812">Transmembrane</keyword>
<gene>
    <name evidence="4" type="ORF">EJ04DRAFT_447844</name>
</gene>
<sequence length="328" mass="36344">MNDEPESSRTGDGYGHADASSDHDHHEATREHDDEEDAARREQTTKERRIDAKRKRITLLDSLLRELDSLVFLEHIAIYHLDCSFFWFLARSIVHTVLLTPLPDLTLSRQYDDHKPFSMLVVLFAINFLLHVLYPAPSGGEETRGYLHGGLMIDFIGQQGPTSKWKLATMDVCVLVIQLVMMSVHVKRRDLKKKLAKVAAGPSASTAEANEDEGAQASTAVADAEREQDADAEESGRLRRTDTLSDIGADLEEDDALLPGSSDSGHVDALDVLSSGQCVIGDFHVIDTLVQEHERYRTHTPQARASSLSPTTLRQLHTIRVRFGVGGG</sequence>
<feature type="compositionally biased region" description="Basic and acidic residues" evidence="1">
    <location>
        <begin position="223"/>
        <end position="243"/>
    </location>
</feature>
<dbReference type="PANTHER" id="PTHR39405:SF1">
    <property type="entry name" value="DSC E3 UBIQUITIN LIGASE COMPLEX SUBUNIT 4"/>
    <property type="match status" value="1"/>
</dbReference>
<dbReference type="EMBL" id="ML996254">
    <property type="protein sequence ID" value="KAF2729158.1"/>
    <property type="molecule type" value="Genomic_DNA"/>
</dbReference>
<evidence type="ECO:0000256" key="2">
    <source>
        <dbReference type="SAM" id="Phobius"/>
    </source>
</evidence>
<dbReference type="Proteomes" id="UP000799444">
    <property type="component" value="Unassembled WGS sequence"/>
</dbReference>
<feature type="domain" description="DUF1746" evidence="3">
    <location>
        <begin position="66"/>
        <end position="181"/>
    </location>
</feature>
<feature type="region of interest" description="Disordered" evidence="1">
    <location>
        <begin position="202"/>
        <end position="245"/>
    </location>
</feature>
<feature type="region of interest" description="Disordered" evidence="1">
    <location>
        <begin position="1"/>
        <end position="47"/>
    </location>
</feature>
<dbReference type="PANTHER" id="PTHR39405">
    <property type="entry name" value="DSC E3 UBIQUITIN LIGASE COMPLEX SUBUNIT 4"/>
    <property type="match status" value="1"/>
</dbReference>
<comment type="caution">
    <text evidence="4">The sequence shown here is derived from an EMBL/GenBank/DDBJ whole genome shotgun (WGS) entry which is preliminary data.</text>
</comment>
<name>A0A9P4QPK1_9PLEO</name>
<dbReference type="InterPro" id="IPR013715">
    <property type="entry name" value="DUF1746"/>
</dbReference>
<feature type="transmembrane region" description="Helical" evidence="2">
    <location>
        <begin position="167"/>
        <end position="186"/>
    </location>
</feature>
<evidence type="ECO:0000313" key="5">
    <source>
        <dbReference type="Proteomes" id="UP000799444"/>
    </source>
</evidence>
<dbReference type="GO" id="GO:0005783">
    <property type="term" value="C:endoplasmic reticulum"/>
    <property type="evidence" value="ECO:0007669"/>
    <property type="project" value="TreeGrafter"/>
</dbReference>
<feature type="compositionally biased region" description="Basic and acidic residues" evidence="1">
    <location>
        <begin position="19"/>
        <end position="47"/>
    </location>
</feature>
<keyword evidence="5" id="KW-1185">Reference proteome</keyword>
<evidence type="ECO:0000313" key="4">
    <source>
        <dbReference type="EMBL" id="KAF2729158.1"/>
    </source>
</evidence>
<dbReference type="GO" id="GO:0044695">
    <property type="term" value="C:Dsc E3 ubiquitin ligase complex"/>
    <property type="evidence" value="ECO:0007669"/>
    <property type="project" value="InterPro"/>
</dbReference>
<dbReference type="GO" id="GO:0032933">
    <property type="term" value="P:SREBP signaling pathway"/>
    <property type="evidence" value="ECO:0007669"/>
    <property type="project" value="InterPro"/>
</dbReference>
<dbReference type="Pfam" id="PF08508">
    <property type="entry name" value="DUF1746"/>
    <property type="match status" value="1"/>
</dbReference>
<evidence type="ECO:0000259" key="3">
    <source>
        <dbReference type="Pfam" id="PF08508"/>
    </source>
</evidence>
<keyword evidence="2" id="KW-1133">Transmembrane helix</keyword>